<name>A0A0A0RM53_9CAUD</name>
<feature type="transmembrane region" description="Helical" evidence="1">
    <location>
        <begin position="6"/>
        <end position="21"/>
    </location>
</feature>
<protein>
    <submittedName>
        <fullName evidence="2">Uncharacterized protein</fullName>
    </submittedName>
</protein>
<evidence type="ECO:0000313" key="3">
    <source>
        <dbReference type="Proteomes" id="UP000030200"/>
    </source>
</evidence>
<feature type="transmembrane region" description="Helical" evidence="1">
    <location>
        <begin position="30"/>
        <end position="47"/>
    </location>
</feature>
<keyword evidence="1" id="KW-0812">Transmembrane</keyword>
<dbReference type="GeneID" id="26796841"/>
<sequence>MEAVLVGPVILWVLISLYLVKKKGKQWPELMWGIVGGLILATIFTGLPKTVYNMADTGWNGVVSVAQSITNSQG</sequence>
<organism evidence="2 3">
    <name type="scientific">Streptomyces phage Jay2Jay</name>
    <dbReference type="NCBI Taxonomy" id="1556290"/>
    <lineage>
        <taxon>Viruses</taxon>
        <taxon>Duplodnaviria</taxon>
        <taxon>Heunggongvirae</taxon>
        <taxon>Uroviricota</taxon>
        <taxon>Caudoviricetes</taxon>
        <taxon>Stanwilliamsviridae</taxon>
        <taxon>Boydwoodruffvirinae</taxon>
        <taxon>Samistivirus</taxon>
        <taxon>Samistivirus jay2jay</taxon>
    </lineage>
</organism>
<gene>
    <name evidence="2" type="primary">112</name>
    <name evidence="2" type="ORF">PBI_JAY2JAY_112</name>
</gene>
<evidence type="ECO:0000256" key="1">
    <source>
        <dbReference type="SAM" id="Phobius"/>
    </source>
</evidence>
<keyword evidence="1" id="KW-1133">Transmembrane helix</keyword>
<dbReference type="OrthoDB" id="29151at10239"/>
<keyword evidence="1" id="KW-0472">Membrane</keyword>
<dbReference type="KEGG" id="vg:26796841"/>
<proteinExistence type="predicted"/>
<dbReference type="Proteomes" id="UP000030200">
    <property type="component" value="Segment"/>
</dbReference>
<evidence type="ECO:0000313" key="2">
    <source>
        <dbReference type="EMBL" id="AIW02605.1"/>
    </source>
</evidence>
<accession>A0A0A0RM53</accession>
<keyword evidence="3" id="KW-1185">Reference proteome</keyword>
<reference evidence="2 3" key="1">
    <citation type="submission" date="2014-09" db="EMBL/GenBank/DDBJ databases">
        <authorList>
            <person name="Gicewicz E.A."/>
            <person name="Hiryak K.M."/>
            <person name="Horoschock A.N."/>
            <person name="Kneeream E.R."/>
            <person name="Luchetta J."/>
            <person name="Mikolon A.R."/>
            <person name="Smith S.N."/>
            <person name="Svintozelskiy S."/>
            <person name="Yucha M.L."/>
            <person name="Manna D.P."/>
            <person name="Pidcock K.A."/>
            <person name="Laing C.E."/>
            <person name="Schaff J.E."/>
            <person name="Dashiell C.L."/>
            <person name="Macialek J.A."/>
            <person name="Anders K.R."/>
            <person name="Braun M.A."/>
            <person name="Delesalle V.A."/>
            <person name="Hughes L.E."/>
            <person name="Ware V.C."/>
            <person name="Bradley K.W."/>
            <person name="Barker L.P."/>
            <person name="Asai D.J."/>
            <person name="Bowman C.A."/>
            <person name="Russell D.A."/>
            <person name="Pope W.H."/>
            <person name="Jacobs-Sera D."/>
            <person name="Hendrix R.W."/>
            <person name="Hatfull G.F."/>
        </authorList>
    </citation>
    <scope>NUCLEOTIDE SEQUENCE [LARGE SCALE GENOMIC DNA]</scope>
</reference>
<dbReference type="RefSeq" id="YP_009225832.1">
    <property type="nucleotide sequence ID" value="NC_029098.1"/>
</dbReference>
<dbReference type="EMBL" id="KM652554">
    <property type="protein sequence ID" value="AIW02605.1"/>
    <property type="molecule type" value="Genomic_DNA"/>
</dbReference>